<reference evidence="2" key="2">
    <citation type="submission" date="2016-08" db="EMBL/GenBank/DDBJ databases">
        <title>Klebsiella loci capsule.</title>
        <authorList>
            <person name="Holt K.E."/>
            <person name="Thomson N.R."/>
        </authorList>
    </citation>
    <scope>NUCLEOTIDE SEQUENCE</scope>
    <source>
        <strain evidence="2">KSB2_3A</strain>
    </source>
</reference>
<evidence type="ECO:0000256" key="1">
    <source>
        <dbReference type="SAM" id="Phobius"/>
    </source>
</evidence>
<feature type="transmembrane region" description="Helical" evidence="1">
    <location>
        <begin position="310"/>
        <end position="328"/>
    </location>
</feature>
<organism evidence="2">
    <name type="scientific">Klebsiella pneumoniae</name>
    <dbReference type="NCBI Taxonomy" id="573"/>
    <lineage>
        <taxon>Bacteria</taxon>
        <taxon>Pseudomonadati</taxon>
        <taxon>Pseudomonadota</taxon>
        <taxon>Gammaproteobacteria</taxon>
        <taxon>Enterobacterales</taxon>
        <taxon>Enterobacteriaceae</taxon>
        <taxon>Klebsiella/Raoultella group</taxon>
        <taxon>Klebsiella</taxon>
        <taxon>Klebsiella pneumoniae complex</taxon>
    </lineage>
</organism>
<dbReference type="InterPro" id="IPR049458">
    <property type="entry name" value="EpsG-like"/>
</dbReference>
<protein>
    <submittedName>
        <fullName evidence="2">O-antigen and lipid-linked capsular repeat unit polymerase</fullName>
    </submittedName>
</protein>
<reference evidence="2" key="1">
    <citation type="submission" date="2016-07" db="EMBL/GenBank/DDBJ databases">
        <authorList>
            <person name="Informatics P."/>
        </authorList>
    </citation>
    <scope>NUCLEOTIDE SEQUENCE</scope>
    <source>
        <strain evidence="2">KSB2_3A</strain>
    </source>
</reference>
<name>A0A1C3SZD0_KLEPN</name>
<feature type="transmembrane region" description="Helical" evidence="1">
    <location>
        <begin position="239"/>
        <end position="261"/>
    </location>
</feature>
<evidence type="ECO:0000313" key="2">
    <source>
        <dbReference type="EMBL" id="SCA95946.1"/>
    </source>
</evidence>
<dbReference type="Pfam" id="PF14897">
    <property type="entry name" value="EpsG"/>
    <property type="match status" value="1"/>
</dbReference>
<keyword evidence="1" id="KW-0472">Membrane</keyword>
<keyword evidence="1" id="KW-0812">Transmembrane</keyword>
<feature type="transmembrane region" description="Helical" evidence="1">
    <location>
        <begin position="20"/>
        <end position="46"/>
    </location>
</feature>
<feature type="transmembrane region" description="Helical" evidence="1">
    <location>
        <begin position="170"/>
        <end position="198"/>
    </location>
</feature>
<sequence length="399" mass="45197">MVLWCYMETVNSNRNELFVLFLIFCVVLSALVSPLLGFYCAIFVLLLFNINNLILRNIISVISILSGCGIYASRVIGFSMSDDFYNTYIPIYESIRNGGSIFVEQYSGGAEFGLPAVFLLFSKLGFNDNYPLMMYCISLFCSLGFYSWLEYEIIPEIDKNKKSLCIASSIAFFSFFASTQLIRQMVATVFILFCLSALRRRKTLRFIFLLVVGSIFHLTTVVVVLIFVILAFGSKKQKLVLLCSVAFISFLFKIVVGFILSGGLLSVASYKAEYYQQTTKLGFHLSGAFKFLFPATIAALFFSSSKFKKINNVLFFGMVLYIILLPMPAMSDRMLMPLTFFAIGTAIFFSFYKTPNFLKLLLSLYITYKFITMGPMYNGAGSDPFYLWSSYPWLGPFIS</sequence>
<gene>
    <name evidence="2" type="primary">wzy</name>
    <name evidence="2" type="synonym">KL138_00009</name>
</gene>
<feature type="transmembrane region" description="Helical" evidence="1">
    <location>
        <begin position="281"/>
        <end position="303"/>
    </location>
</feature>
<proteinExistence type="predicted"/>
<dbReference type="AlphaFoldDB" id="A0A1C3SZD0"/>
<keyword evidence="1" id="KW-1133">Transmembrane helix</keyword>
<dbReference type="EMBL" id="LT603714">
    <property type="protein sequence ID" value="SCA95946.1"/>
    <property type="molecule type" value="Genomic_DNA"/>
</dbReference>
<feature type="transmembrane region" description="Helical" evidence="1">
    <location>
        <begin position="334"/>
        <end position="352"/>
    </location>
</feature>
<feature type="transmembrane region" description="Helical" evidence="1">
    <location>
        <begin position="204"/>
        <end position="232"/>
    </location>
</feature>
<feature type="transmembrane region" description="Helical" evidence="1">
    <location>
        <begin position="53"/>
        <end position="72"/>
    </location>
</feature>
<feature type="transmembrane region" description="Helical" evidence="1">
    <location>
        <begin position="132"/>
        <end position="149"/>
    </location>
</feature>
<accession>A0A1C3SZD0</accession>